<dbReference type="Pfam" id="PF26363">
    <property type="entry name" value="Phospholipase-like"/>
    <property type="match status" value="1"/>
</dbReference>
<reference evidence="1" key="1">
    <citation type="journal article" date="2020" name="J. ISSAAS">
        <title>Lactobacilli and other gastrointestinal microbiota of Peromyscus leucopus, reservoir host for agents of Lyme disease and other zoonoses in North America.</title>
        <authorList>
            <person name="Milovic A."/>
            <person name="Bassam K."/>
            <person name="Shao H."/>
            <person name="Chatzistamou I."/>
            <person name="Tufts D.M."/>
            <person name="Diuk-Wasser M."/>
            <person name="Barbour A.G."/>
        </authorList>
    </citation>
    <scope>NUCLEOTIDE SEQUENCE</scope>
    <source>
        <strain evidence="1">LL40</strain>
    </source>
</reference>
<gene>
    <name evidence="1" type="ORF">Firmicute1046_3580</name>
</gene>
<dbReference type="Gene3D" id="3.40.50.1820">
    <property type="entry name" value="alpha/beta hydrolase"/>
    <property type="match status" value="1"/>
</dbReference>
<proteinExistence type="predicted"/>
<dbReference type="InterPro" id="IPR029058">
    <property type="entry name" value="AB_hydrolase_fold"/>
</dbReference>
<name>A0A650EPC1_9FIRM</name>
<sequence length="363" mass="41566">MGVDTYNRNPRQEHFLNQGIYADNNNSYALDNLAQYAYNDYVQNYLFKNKTSRELSQTDNNYQTSSLMLKNPNNASKSYGLLYYPVSKYMEKVEATQLSDPIGWKEGTGFLYEQTDPRNYLPSVMETAAIAKHIYGQYDLTPAYPHESRARQLNRKSRRKTDGWRLIDVWEGRQGMKMGFYIKDKDDWLNPSEYIIAFKGSSEFTEKPMDWVNNFERHFSSKSADMWDAINCAKGFSEYAGGTKITFVGHSKGGAEAAAAAVATNRDAVLFNPANTNLKDYDLDANNYTGNMVQYVVGNEILSSIGIGPVSPTRIPTIRTSFLIPKRYSPDTTDERIYNHSMDVILDELKKEEEKWKKIQRNG</sequence>
<dbReference type="EMBL" id="MN577573">
    <property type="protein sequence ID" value="QGT51282.1"/>
    <property type="molecule type" value="Genomic_DNA"/>
</dbReference>
<evidence type="ECO:0000313" key="1">
    <source>
        <dbReference type="EMBL" id="QGT51282.1"/>
    </source>
</evidence>
<dbReference type="SUPFAM" id="SSF53474">
    <property type="entry name" value="alpha/beta-Hydrolases"/>
    <property type="match status" value="1"/>
</dbReference>
<evidence type="ECO:0008006" key="2">
    <source>
        <dbReference type="Google" id="ProtNLM"/>
    </source>
</evidence>
<accession>A0A650EPC1</accession>
<protein>
    <recommendedName>
        <fullName evidence="2">Fungal lipase-like domain-containing protein</fullName>
    </recommendedName>
</protein>
<dbReference type="AlphaFoldDB" id="A0A650EPC1"/>
<organism evidence="1">
    <name type="scientific">uncultured Bacillota bacterium</name>
    <dbReference type="NCBI Taxonomy" id="344338"/>
    <lineage>
        <taxon>Bacteria</taxon>
        <taxon>Bacillati</taxon>
        <taxon>Bacillota</taxon>
        <taxon>environmental samples</taxon>
    </lineage>
</organism>